<evidence type="ECO:0000256" key="2">
    <source>
        <dbReference type="SAM" id="Coils"/>
    </source>
</evidence>
<reference evidence="5 6" key="1">
    <citation type="submission" date="2019-02" db="EMBL/GenBank/DDBJ databases">
        <title>Deep-cultivation of Planctomycetes and their phenomic and genomic characterization uncovers novel biology.</title>
        <authorList>
            <person name="Wiegand S."/>
            <person name="Jogler M."/>
            <person name="Boedeker C."/>
            <person name="Pinto D."/>
            <person name="Vollmers J."/>
            <person name="Rivas-Marin E."/>
            <person name="Kohn T."/>
            <person name="Peeters S.H."/>
            <person name="Heuer A."/>
            <person name="Rast P."/>
            <person name="Oberbeckmann S."/>
            <person name="Bunk B."/>
            <person name="Jeske O."/>
            <person name="Meyerdierks A."/>
            <person name="Storesund J.E."/>
            <person name="Kallscheuer N."/>
            <person name="Luecker S."/>
            <person name="Lage O.M."/>
            <person name="Pohl T."/>
            <person name="Merkel B.J."/>
            <person name="Hornburger P."/>
            <person name="Mueller R.-W."/>
            <person name="Bruemmer F."/>
            <person name="Labrenz M."/>
            <person name="Spormann A.M."/>
            <person name="Op den Camp H."/>
            <person name="Overmann J."/>
            <person name="Amann R."/>
            <person name="Jetten M.S.M."/>
            <person name="Mascher T."/>
            <person name="Medema M.H."/>
            <person name="Devos D.P."/>
            <person name="Kaster A.-K."/>
            <person name="Ovreas L."/>
            <person name="Rohde M."/>
            <person name="Galperin M.Y."/>
            <person name="Jogler C."/>
        </authorList>
    </citation>
    <scope>NUCLEOTIDE SEQUENCE [LARGE SCALE GENOMIC DNA]</scope>
    <source>
        <strain evidence="5 6">Pla85_3_4</strain>
    </source>
</reference>
<dbReference type="SMART" id="SM00228">
    <property type="entry name" value="PDZ"/>
    <property type="match status" value="2"/>
</dbReference>
<evidence type="ECO:0000313" key="5">
    <source>
        <dbReference type="EMBL" id="QDU92988.1"/>
    </source>
</evidence>
<feature type="domain" description="PDZ" evidence="4">
    <location>
        <begin position="221"/>
        <end position="297"/>
    </location>
</feature>
<name>A0A518DMC1_9BACT</name>
<evidence type="ECO:0000259" key="4">
    <source>
        <dbReference type="PROSITE" id="PS50106"/>
    </source>
</evidence>
<dbReference type="InterPro" id="IPR001478">
    <property type="entry name" value="PDZ"/>
</dbReference>
<dbReference type="GO" id="GO:0008236">
    <property type="term" value="F:serine-type peptidase activity"/>
    <property type="evidence" value="ECO:0007669"/>
    <property type="project" value="UniProtKB-KW"/>
</dbReference>
<dbReference type="Gene3D" id="2.30.42.10">
    <property type="match status" value="2"/>
</dbReference>
<protein>
    <submittedName>
        <fullName evidence="5">Serine endoprotease</fullName>
    </submittedName>
</protein>
<dbReference type="Pfam" id="PF13180">
    <property type="entry name" value="PDZ_2"/>
    <property type="match status" value="1"/>
</dbReference>
<dbReference type="Proteomes" id="UP000317648">
    <property type="component" value="Chromosome"/>
</dbReference>
<dbReference type="InterPro" id="IPR036034">
    <property type="entry name" value="PDZ_sf"/>
</dbReference>
<dbReference type="PANTHER" id="PTHR22939:SF129">
    <property type="entry name" value="SERINE PROTEASE HTRA2, MITOCHONDRIAL"/>
    <property type="match status" value="1"/>
</dbReference>
<dbReference type="InterPro" id="IPR041489">
    <property type="entry name" value="PDZ_6"/>
</dbReference>
<accession>A0A518DMC1</accession>
<dbReference type="AlphaFoldDB" id="A0A518DMC1"/>
<proteinExistence type="inferred from homology"/>
<gene>
    <name evidence="5" type="ORF">Pla8534_07630</name>
</gene>
<sequence>MTRSLKLAMAGLLSAATFFIATLPVALPALGQSRSLDELEKRIDGGAAPPDRPAPANASVVSAAPLSLYGAGFGELDFNAAGLLVRSLFKDSPAEQSGLRLLDRIAAVNDQPLATADDLRRLLSTLDGRSELKLRVQRGSEALALTILPRPALPLPPPMPEKSVPPPLAAPDASTGRLAESDDPLAPPRTGGVELDGPERGPADRPPVAAIEERPVLGVFPREVTAADRTNFGLNIFQGALIDHLQPGSIAAVIGLRPGDTIVAIDGRRIDTPEDLYAVLRSVERGDEIRLLFHRGGRNYMQTVSMVEPTAVDPPGFRRRIGAPEEPTPATDAGRPALDALEGMLDRLKPAAGASSTDDRPLELGGGAAKIPAESEAELNGLRRHVDTLQSTIETLEQRIRELEASRPPR</sequence>
<dbReference type="PROSITE" id="PS50106">
    <property type="entry name" value="PDZ"/>
    <property type="match status" value="2"/>
</dbReference>
<feature type="compositionally biased region" description="Pro residues" evidence="3">
    <location>
        <begin position="151"/>
        <end position="169"/>
    </location>
</feature>
<keyword evidence="2" id="KW-0175">Coiled coil</keyword>
<organism evidence="5 6">
    <name type="scientific">Lignipirellula cremea</name>
    <dbReference type="NCBI Taxonomy" id="2528010"/>
    <lineage>
        <taxon>Bacteria</taxon>
        <taxon>Pseudomonadati</taxon>
        <taxon>Planctomycetota</taxon>
        <taxon>Planctomycetia</taxon>
        <taxon>Pirellulales</taxon>
        <taxon>Pirellulaceae</taxon>
        <taxon>Lignipirellula</taxon>
    </lineage>
</organism>
<dbReference type="PANTHER" id="PTHR22939">
    <property type="entry name" value="SERINE PROTEASE FAMILY S1C HTRA-RELATED"/>
    <property type="match status" value="1"/>
</dbReference>
<keyword evidence="6" id="KW-1185">Reference proteome</keyword>
<dbReference type="KEGG" id="lcre:Pla8534_07630"/>
<feature type="region of interest" description="Disordered" evidence="3">
    <location>
        <begin position="150"/>
        <end position="206"/>
    </location>
</feature>
<comment type="similarity">
    <text evidence="1">Belongs to the peptidase S1C family.</text>
</comment>
<dbReference type="CDD" id="cd06779">
    <property type="entry name" value="cpPDZ_Deg_HtrA-like"/>
    <property type="match status" value="1"/>
</dbReference>
<dbReference type="EMBL" id="CP036433">
    <property type="protein sequence ID" value="QDU92988.1"/>
    <property type="molecule type" value="Genomic_DNA"/>
</dbReference>
<feature type="domain" description="PDZ" evidence="4">
    <location>
        <begin position="65"/>
        <end position="138"/>
    </location>
</feature>
<dbReference type="RefSeq" id="WP_197442981.1">
    <property type="nucleotide sequence ID" value="NZ_CP036433.1"/>
</dbReference>
<feature type="region of interest" description="Disordered" evidence="3">
    <location>
        <begin position="351"/>
        <end position="375"/>
    </location>
</feature>
<dbReference type="SUPFAM" id="SSF50156">
    <property type="entry name" value="PDZ domain-like"/>
    <property type="match status" value="2"/>
</dbReference>
<keyword evidence="5" id="KW-0378">Hydrolase</keyword>
<keyword evidence="5" id="KW-0645">Protease</keyword>
<dbReference type="GO" id="GO:0006508">
    <property type="term" value="P:proteolysis"/>
    <property type="evidence" value="ECO:0007669"/>
    <property type="project" value="UniProtKB-KW"/>
</dbReference>
<evidence type="ECO:0000313" key="6">
    <source>
        <dbReference type="Proteomes" id="UP000317648"/>
    </source>
</evidence>
<evidence type="ECO:0000256" key="1">
    <source>
        <dbReference type="ARBA" id="ARBA00010541"/>
    </source>
</evidence>
<feature type="coiled-coil region" evidence="2">
    <location>
        <begin position="379"/>
        <end position="406"/>
    </location>
</feature>
<evidence type="ECO:0000256" key="3">
    <source>
        <dbReference type="SAM" id="MobiDB-lite"/>
    </source>
</evidence>
<dbReference type="Pfam" id="PF17820">
    <property type="entry name" value="PDZ_6"/>
    <property type="match status" value="1"/>
</dbReference>